<reference evidence="2" key="1">
    <citation type="submission" date="2020-01" db="EMBL/GenBank/DDBJ databases">
        <authorList>
            <consortium name="DOE Joint Genome Institute"/>
            <person name="Haridas S."/>
            <person name="Albert R."/>
            <person name="Binder M."/>
            <person name="Bloem J."/>
            <person name="Labutti K."/>
            <person name="Salamov A."/>
            <person name="Andreopoulos B."/>
            <person name="Baker S.E."/>
            <person name="Barry K."/>
            <person name="Bills G."/>
            <person name="Bluhm B.H."/>
            <person name="Cannon C."/>
            <person name="Castanera R."/>
            <person name="Culley D.E."/>
            <person name="Daum C."/>
            <person name="Ezra D."/>
            <person name="Gonzalez J.B."/>
            <person name="Henrissat B."/>
            <person name="Kuo A."/>
            <person name="Liang C."/>
            <person name="Lipzen A."/>
            <person name="Lutzoni F."/>
            <person name="Magnuson J."/>
            <person name="Mondo S."/>
            <person name="Nolan M."/>
            <person name="Ohm R."/>
            <person name="Pangilinan J."/>
            <person name="Park H.-J."/>
            <person name="Ramirez L."/>
            <person name="Alfaro M."/>
            <person name="Sun H."/>
            <person name="Tritt A."/>
            <person name="Yoshinaga Y."/>
            <person name="Zwiers L.-H."/>
            <person name="Turgeon B.G."/>
            <person name="Goodwin S.B."/>
            <person name="Spatafora J.W."/>
            <person name="Crous P.W."/>
            <person name="Grigoriev I.V."/>
        </authorList>
    </citation>
    <scope>NUCLEOTIDE SEQUENCE</scope>
    <source>
        <strain evidence="2">CBS 394.84</strain>
    </source>
</reference>
<dbReference type="Gene3D" id="3.40.1190.20">
    <property type="match status" value="1"/>
</dbReference>
<dbReference type="RefSeq" id="XP_040784615.1">
    <property type="nucleotide sequence ID" value="XM_040929394.1"/>
</dbReference>
<evidence type="ECO:0000259" key="1">
    <source>
        <dbReference type="Pfam" id="PF00294"/>
    </source>
</evidence>
<dbReference type="PANTHER" id="PTHR47098">
    <property type="entry name" value="PROTEIN MAK32"/>
    <property type="match status" value="1"/>
</dbReference>
<dbReference type="AlphaFoldDB" id="A0A9P4GAV0"/>
<dbReference type="SUPFAM" id="SSF53613">
    <property type="entry name" value="Ribokinase-like"/>
    <property type="match status" value="1"/>
</dbReference>
<dbReference type="Pfam" id="PF00294">
    <property type="entry name" value="PfkB"/>
    <property type="match status" value="1"/>
</dbReference>
<dbReference type="InterPro" id="IPR029056">
    <property type="entry name" value="Ribokinase-like"/>
</dbReference>
<proteinExistence type="predicted"/>
<dbReference type="EMBL" id="ML976618">
    <property type="protein sequence ID" value="KAF1842052.1"/>
    <property type="molecule type" value="Genomic_DNA"/>
</dbReference>
<dbReference type="PANTHER" id="PTHR47098:SF1">
    <property type="entry name" value="PFKB FAMILY CARBOHYDRATE KINASE SUPERFAMILY (AFU_ORTHOLOGUE AFUA_4G09500)"/>
    <property type="match status" value="1"/>
</dbReference>
<dbReference type="OrthoDB" id="497927at2759"/>
<keyword evidence="3" id="KW-1185">Reference proteome</keyword>
<evidence type="ECO:0000313" key="2">
    <source>
        <dbReference type="EMBL" id="KAF1842052.1"/>
    </source>
</evidence>
<organism evidence="2 3">
    <name type="scientific">Cucurbitaria berberidis CBS 394.84</name>
    <dbReference type="NCBI Taxonomy" id="1168544"/>
    <lineage>
        <taxon>Eukaryota</taxon>
        <taxon>Fungi</taxon>
        <taxon>Dikarya</taxon>
        <taxon>Ascomycota</taxon>
        <taxon>Pezizomycotina</taxon>
        <taxon>Dothideomycetes</taxon>
        <taxon>Pleosporomycetidae</taxon>
        <taxon>Pleosporales</taxon>
        <taxon>Pleosporineae</taxon>
        <taxon>Cucurbitariaceae</taxon>
        <taxon>Cucurbitaria</taxon>
    </lineage>
</organism>
<dbReference type="GeneID" id="63846646"/>
<feature type="domain" description="Carbohydrate kinase PfkB" evidence="1">
    <location>
        <begin position="171"/>
        <end position="316"/>
    </location>
</feature>
<accession>A0A9P4GAV0</accession>
<dbReference type="InterPro" id="IPR011611">
    <property type="entry name" value="PfkB_dom"/>
</dbReference>
<dbReference type="Proteomes" id="UP000800039">
    <property type="component" value="Unassembled WGS sequence"/>
</dbReference>
<gene>
    <name evidence="2" type="ORF">K460DRAFT_293146</name>
</gene>
<protein>
    <submittedName>
        <fullName evidence="2">Ribokinase-like protein</fullName>
    </submittedName>
</protein>
<sequence length="350" mass="38366">MGSWVSKPKAELSVDTVSLGMVVIDEIRLPSRPPLIDVAGGSGTYATLGSRLFSTCGQSHRVGCLVLAGRDFPDAIREQLLGWQMSLVLNLSEDKLSTRGLLEYEDDTFGPKKFRYTTPPLKASPIDLIDSYLLNSRAFHLLATPEEVQKQIPELIKLRAQRGVKKRPFLVWEPLPAACITRNRDAFLQACKLVDVFSPNHLEMSALFEDPPLKMLQPDQLEAYALEFSRATGMSGNGIVIIRAGEHGSLATQNAAKKVWLPPYYQDGATKVVDPTGAGNTFLGGFIEGWKRSQDIAEASAFGNVAASFALEQIGLPSCQMRGGKELWNGVQVMDRLTEYKALLKLPGTT</sequence>
<comment type="caution">
    <text evidence="2">The sequence shown here is derived from an EMBL/GenBank/DDBJ whole genome shotgun (WGS) entry which is preliminary data.</text>
</comment>
<name>A0A9P4GAV0_9PLEO</name>
<evidence type="ECO:0000313" key="3">
    <source>
        <dbReference type="Proteomes" id="UP000800039"/>
    </source>
</evidence>